<organism evidence="5 6">
    <name type="scientific">Lapidilactobacillus gannanensis</name>
    <dbReference type="NCBI Taxonomy" id="2486002"/>
    <lineage>
        <taxon>Bacteria</taxon>
        <taxon>Bacillati</taxon>
        <taxon>Bacillota</taxon>
        <taxon>Bacilli</taxon>
        <taxon>Lactobacillales</taxon>
        <taxon>Lactobacillaceae</taxon>
        <taxon>Lapidilactobacillus</taxon>
    </lineage>
</organism>
<dbReference type="InterPro" id="IPR029028">
    <property type="entry name" value="Alpha/beta_knot_MTases"/>
</dbReference>
<dbReference type="PANTHER" id="PTHR43191">
    <property type="entry name" value="RRNA METHYLTRANSFERASE 3"/>
    <property type="match status" value="1"/>
</dbReference>
<comment type="caution">
    <text evidence="5">The sequence shown here is derived from an EMBL/GenBank/DDBJ whole genome shotgun (WGS) entry which is preliminary data.</text>
</comment>
<evidence type="ECO:0000256" key="2">
    <source>
        <dbReference type="ARBA" id="ARBA00022603"/>
    </source>
</evidence>
<evidence type="ECO:0000256" key="1">
    <source>
        <dbReference type="ARBA" id="ARBA00007228"/>
    </source>
</evidence>
<dbReference type="Gene3D" id="3.40.1280.10">
    <property type="match status" value="1"/>
</dbReference>
<dbReference type="Proteomes" id="UP001597191">
    <property type="component" value="Unassembled WGS sequence"/>
</dbReference>
<name>A0ABW4BPN1_9LACO</name>
<evidence type="ECO:0000313" key="5">
    <source>
        <dbReference type="EMBL" id="MFD1411741.1"/>
    </source>
</evidence>
<dbReference type="EMBL" id="JBHTOH010000086">
    <property type="protein sequence ID" value="MFD1411741.1"/>
    <property type="molecule type" value="Genomic_DNA"/>
</dbReference>
<dbReference type="SUPFAM" id="SSF75217">
    <property type="entry name" value="alpha/beta knot"/>
    <property type="match status" value="1"/>
</dbReference>
<dbReference type="PANTHER" id="PTHR43191:SF2">
    <property type="entry name" value="RRNA METHYLTRANSFERASE 3, MITOCHONDRIAL"/>
    <property type="match status" value="1"/>
</dbReference>
<feature type="domain" description="RNA 2-O ribose methyltransferase substrate binding" evidence="4">
    <location>
        <begin position="31"/>
        <end position="104"/>
    </location>
</feature>
<dbReference type="SUPFAM" id="SSF55315">
    <property type="entry name" value="L30e-like"/>
    <property type="match status" value="1"/>
</dbReference>
<dbReference type="InterPro" id="IPR001537">
    <property type="entry name" value="SpoU_MeTrfase"/>
</dbReference>
<evidence type="ECO:0000259" key="4">
    <source>
        <dbReference type="SMART" id="SM00967"/>
    </source>
</evidence>
<dbReference type="Pfam" id="PF00588">
    <property type="entry name" value="SpoU_methylase"/>
    <property type="match status" value="1"/>
</dbReference>
<proteinExistence type="inferred from homology"/>
<dbReference type="InterPro" id="IPR051259">
    <property type="entry name" value="rRNA_Methyltransferase"/>
</dbReference>
<gene>
    <name evidence="5" type="ORF">ACFQ4R_09105</name>
</gene>
<dbReference type="InterPro" id="IPR013123">
    <property type="entry name" value="SpoU_subst-bd"/>
</dbReference>
<evidence type="ECO:0000313" key="6">
    <source>
        <dbReference type="Proteomes" id="UP001597191"/>
    </source>
</evidence>
<accession>A0ABW4BPN1</accession>
<dbReference type="CDD" id="cd18095">
    <property type="entry name" value="SpoU-like_rRNA-MTase"/>
    <property type="match status" value="1"/>
</dbReference>
<evidence type="ECO:0000256" key="3">
    <source>
        <dbReference type="ARBA" id="ARBA00022679"/>
    </source>
</evidence>
<dbReference type="InterPro" id="IPR029026">
    <property type="entry name" value="tRNA_m1G_MTases_N"/>
</dbReference>
<dbReference type="GO" id="GO:0008168">
    <property type="term" value="F:methyltransferase activity"/>
    <property type="evidence" value="ECO:0007669"/>
    <property type="project" value="UniProtKB-KW"/>
</dbReference>
<dbReference type="SMART" id="SM00967">
    <property type="entry name" value="SpoU_sub_bind"/>
    <property type="match status" value="1"/>
</dbReference>
<keyword evidence="3" id="KW-0808">Transferase</keyword>
<dbReference type="GO" id="GO:0032259">
    <property type="term" value="P:methylation"/>
    <property type="evidence" value="ECO:0007669"/>
    <property type="project" value="UniProtKB-KW"/>
</dbReference>
<dbReference type="InterPro" id="IPR053888">
    <property type="entry name" value="MRM3-like_sub_bind"/>
</dbReference>
<dbReference type="InterPro" id="IPR029064">
    <property type="entry name" value="Ribosomal_eL30-like_sf"/>
</dbReference>
<reference evidence="6" key="1">
    <citation type="journal article" date="2019" name="Int. J. Syst. Evol. Microbiol.">
        <title>The Global Catalogue of Microorganisms (GCM) 10K type strain sequencing project: providing services to taxonomists for standard genome sequencing and annotation.</title>
        <authorList>
            <consortium name="The Broad Institute Genomics Platform"/>
            <consortium name="The Broad Institute Genome Sequencing Center for Infectious Disease"/>
            <person name="Wu L."/>
            <person name="Ma J."/>
        </authorList>
    </citation>
    <scope>NUCLEOTIDE SEQUENCE [LARGE SCALE GENOMIC DNA]</scope>
    <source>
        <strain evidence="6">CCM 8937</strain>
    </source>
</reference>
<dbReference type="Gene3D" id="3.30.1330.30">
    <property type="match status" value="1"/>
</dbReference>
<protein>
    <submittedName>
        <fullName evidence="5">TrmH family RNA methyltransferase</fullName>
    </submittedName>
</protein>
<comment type="similarity">
    <text evidence="1">Belongs to the class IV-like SAM-binding methyltransferase superfamily. RNA methyltransferase TrmH family.</text>
</comment>
<sequence length="260" mass="28493">MQKIESPKNEQIKQIKKLQQKKYRQQQGQYLLEGWHSIKEALNNRPEQIKLLLVEADYLPLVTALANQVSAGPTIEITARVTETLSETVHPEGVFAVIAQQETVVTSAEQPQPWLVLDRVQDPGNAGTMVRTADAAGFAGVVFSEGGIDPWNSKVVRSMQGSQFHLQVLQVPDLKNWLLAQRTAGYQLLGTLVDPKATDMRAFQPASGAYALVLGNEAHGMAPELAAVMDVNLYVPIFGHAESLNVAIAAAILMYQLQLN</sequence>
<dbReference type="RefSeq" id="WP_125650099.1">
    <property type="nucleotide sequence ID" value="NZ_JBHTOH010000086.1"/>
</dbReference>
<keyword evidence="6" id="KW-1185">Reference proteome</keyword>
<keyword evidence="2 5" id="KW-0489">Methyltransferase</keyword>
<dbReference type="Pfam" id="PF22435">
    <property type="entry name" value="MRM3-like_sub_bind"/>
    <property type="match status" value="1"/>
</dbReference>